<evidence type="ECO:0000256" key="5">
    <source>
        <dbReference type="PROSITE-ProRule" id="PRU00042"/>
    </source>
</evidence>
<dbReference type="GO" id="GO:0008270">
    <property type="term" value="F:zinc ion binding"/>
    <property type="evidence" value="ECO:0007669"/>
    <property type="project" value="UniProtKB-KW"/>
</dbReference>
<keyword evidence="2" id="KW-0677">Repeat</keyword>
<dbReference type="SUPFAM" id="SSF57667">
    <property type="entry name" value="beta-beta-alpha zinc fingers"/>
    <property type="match status" value="1"/>
</dbReference>
<feature type="compositionally biased region" description="Basic residues" evidence="6">
    <location>
        <begin position="152"/>
        <end position="168"/>
    </location>
</feature>
<gene>
    <name evidence="8" type="ORF">SCHPADRAFT_641844</name>
</gene>
<evidence type="ECO:0000256" key="1">
    <source>
        <dbReference type="ARBA" id="ARBA00022723"/>
    </source>
</evidence>
<evidence type="ECO:0000313" key="8">
    <source>
        <dbReference type="EMBL" id="KLO07576.1"/>
    </source>
</evidence>
<dbReference type="GO" id="GO:0000981">
    <property type="term" value="F:DNA-binding transcription factor activity, RNA polymerase II-specific"/>
    <property type="evidence" value="ECO:0007669"/>
    <property type="project" value="TreeGrafter"/>
</dbReference>
<dbReference type="PROSITE" id="PS50157">
    <property type="entry name" value="ZINC_FINGER_C2H2_2"/>
    <property type="match status" value="1"/>
</dbReference>
<reference evidence="8 9" key="1">
    <citation type="submission" date="2015-04" db="EMBL/GenBank/DDBJ databases">
        <title>Complete genome sequence of Schizopora paradoxa KUC8140, a cosmopolitan wood degrader in East Asia.</title>
        <authorList>
            <consortium name="DOE Joint Genome Institute"/>
            <person name="Min B."/>
            <person name="Park H."/>
            <person name="Jang Y."/>
            <person name="Kim J.-J."/>
            <person name="Kim K.H."/>
            <person name="Pangilinan J."/>
            <person name="Lipzen A."/>
            <person name="Riley R."/>
            <person name="Grigoriev I.V."/>
            <person name="Spatafora J.W."/>
            <person name="Choi I.-G."/>
        </authorList>
    </citation>
    <scope>NUCLEOTIDE SEQUENCE [LARGE SCALE GENOMIC DNA]</scope>
    <source>
        <strain evidence="8 9">KUC8140</strain>
    </source>
</reference>
<dbReference type="SMART" id="SM00355">
    <property type="entry name" value="ZnF_C2H2"/>
    <property type="match status" value="2"/>
</dbReference>
<proteinExistence type="predicted"/>
<evidence type="ECO:0000256" key="6">
    <source>
        <dbReference type="SAM" id="MobiDB-lite"/>
    </source>
</evidence>
<dbReference type="Pfam" id="PF00096">
    <property type="entry name" value="zf-C2H2"/>
    <property type="match status" value="1"/>
</dbReference>
<dbReference type="STRING" id="27342.A0A0H2RRY7"/>
<evidence type="ECO:0000313" key="9">
    <source>
        <dbReference type="Proteomes" id="UP000053477"/>
    </source>
</evidence>
<dbReference type="GO" id="GO:0000978">
    <property type="term" value="F:RNA polymerase II cis-regulatory region sequence-specific DNA binding"/>
    <property type="evidence" value="ECO:0007669"/>
    <property type="project" value="UniProtKB-ARBA"/>
</dbReference>
<dbReference type="PANTHER" id="PTHR23235:SF120">
    <property type="entry name" value="KRUPPEL-LIKE FACTOR 15"/>
    <property type="match status" value="1"/>
</dbReference>
<name>A0A0H2RRY7_9AGAM</name>
<keyword evidence="4" id="KW-0862">Zinc</keyword>
<organism evidence="8 9">
    <name type="scientific">Schizopora paradoxa</name>
    <dbReference type="NCBI Taxonomy" id="27342"/>
    <lineage>
        <taxon>Eukaryota</taxon>
        <taxon>Fungi</taxon>
        <taxon>Dikarya</taxon>
        <taxon>Basidiomycota</taxon>
        <taxon>Agaricomycotina</taxon>
        <taxon>Agaricomycetes</taxon>
        <taxon>Hymenochaetales</taxon>
        <taxon>Schizoporaceae</taxon>
        <taxon>Schizopora</taxon>
    </lineage>
</organism>
<dbReference type="FunFam" id="3.30.160.60:FF:000072">
    <property type="entry name" value="zinc finger protein 143 isoform X1"/>
    <property type="match status" value="1"/>
</dbReference>
<dbReference type="Proteomes" id="UP000053477">
    <property type="component" value="Unassembled WGS sequence"/>
</dbReference>
<keyword evidence="9" id="KW-1185">Reference proteome</keyword>
<keyword evidence="1" id="KW-0479">Metal-binding</keyword>
<protein>
    <recommendedName>
        <fullName evidence="7">C2H2-type domain-containing protein</fullName>
    </recommendedName>
</protein>
<dbReference type="Gene3D" id="3.30.160.60">
    <property type="entry name" value="Classic Zinc Finger"/>
    <property type="match status" value="2"/>
</dbReference>
<accession>A0A0H2RRY7</accession>
<dbReference type="AlphaFoldDB" id="A0A0H2RRY7"/>
<dbReference type="PANTHER" id="PTHR23235">
    <property type="entry name" value="KRUEPPEL-LIKE TRANSCRIPTION FACTOR"/>
    <property type="match status" value="1"/>
</dbReference>
<feature type="domain" description="C2H2-type" evidence="7">
    <location>
        <begin position="194"/>
        <end position="223"/>
    </location>
</feature>
<evidence type="ECO:0000256" key="4">
    <source>
        <dbReference type="ARBA" id="ARBA00022833"/>
    </source>
</evidence>
<sequence length="253" mass="29801">MGYASYEDATIYGQPWNFNFDPNIFHPVYDQEDPFLYAYEDDGKSVYEVFKQFTTILDDEEFHEQVPIYDVPTFGPDSEFLWDDQMLSYLYLSDPVFTTSNAEFYSAELEYQTSELPIAPVESTTVTLPETPEIETAYTQPTLPPANETVPKKKTKRTRRKQTSRRKVKPLDRRSRLTWDHDLENENSEIPRPHICENEGCSKSFVRKFDLKRHFRIHSGEEPYRCDTCGATFRRVEARERHSRRGECSFINL</sequence>
<dbReference type="InterPro" id="IPR013087">
    <property type="entry name" value="Znf_C2H2_type"/>
</dbReference>
<dbReference type="PROSITE" id="PS00028">
    <property type="entry name" value="ZINC_FINGER_C2H2_1"/>
    <property type="match status" value="1"/>
</dbReference>
<keyword evidence="3 5" id="KW-0863">Zinc-finger</keyword>
<evidence type="ECO:0000256" key="3">
    <source>
        <dbReference type="ARBA" id="ARBA00022771"/>
    </source>
</evidence>
<dbReference type="InterPro" id="IPR036236">
    <property type="entry name" value="Znf_C2H2_sf"/>
</dbReference>
<feature type="region of interest" description="Disordered" evidence="6">
    <location>
        <begin position="138"/>
        <end position="171"/>
    </location>
</feature>
<evidence type="ECO:0000259" key="7">
    <source>
        <dbReference type="PROSITE" id="PS50157"/>
    </source>
</evidence>
<dbReference type="OrthoDB" id="654211at2759"/>
<dbReference type="EMBL" id="KQ086131">
    <property type="protein sequence ID" value="KLO07576.1"/>
    <property type="molecule type" value="Genomic_DNA"/>
</dbReference>
<dbReference type="InParanoid" id="A0A0H2RRY7"/>
<evidence type="ECO:0000256" key="2">
    <source>
        <dbReference type="ARBA" id="ARBA00022737"/>
    </source>
</evidence>